<dbReference type="InterPro" id="IPR015943">
    <property type="entry name" value="WD40/YVTN_repeat-like_dom_sf"/>
</dbReference>
<comment type="caution">
    <text evidence="1">The sequence shown here is derived from an EMBL/GenBank/DDBJ whole genome shotgun (WGS) entry which is preliminary data.</text>
</comment>
<organism evidence="1">
    <name type="scientific">marine sediment metagenome</name>
    <dbReference type="NCBI Taxonomy" id="412755"/>
    <lineage>
        <taxon>unclassified sequences</taxon>
        <taxon>metagenomes</taxon>
        <taxon>ecological metagenomes</taxon>
    </lineage>
</organism>
<reference evidence="1" key="1">
    <citation type="journal article" date="2014" name="Front. Microbiol.">
        <title>High frequency of phylogenetically diverse reductive dehalogenase-homologous genes in deep subseafloor sedimentary metagenomes.</title>
        <authorList>
            <person name="Kawai M."/>
            <person name="Futagami T."/>
            <person name="Toyoda A."/>
            <person name="Takaki Y."/>
            <person name="Nishi S."/>
            <person name="Hori S."/>
            <person name="Arai W."/>
            <person name="Tsubouchi T."/>
            <person name="Morono Y."/>
            <person name="Uchiyama I."/>
            <person name="Ito T."/>
            <person name="Fujiyama A."/>
            <person name="Inagaki F."/>
            <person name="Takami H."/>
        </authorList>
    </citation>
    <scope>NUCLEOTIDE SEQUENCE</scope>
    <source>
        <strain evidence="1">Expedition CK06-06</strain>
    </source>
</reference>
<evidence type="ECO:0008006" key="2">
    <source>
        <dbReference type="Google" id="ProtNLM"/>
    </source>
</evidence>
<dbReference type="SUPFAM" id="SSF82171">
    <property type="entry name" value="DPP6 N-terminal domain-like"/>
    <property type="match status" value="1"/>
</dbReference>
<gene>
    <name evidence="1" type="ORF">S01H1_13057</name>
</gene>
<feature type="non-terminal residue" evidence="1">
    <location>
        <position position="1"/>
    </location>
</feature>
<proteinExistence type="predicted"/>
<dbReference type="Gene3D" id="2.130.10.10">
    <property type="entry name" value="YVTN repeat-like/Quinoprotein amine dehydrogenase"/>
    <property type="match status" value="1"/>
</dbReference>
<dbReference type="EMBL" id="BARS01006729">
    <property type="protein sequence ID" value="GAF72825.1"/>
    <property type="molecule type" value="Genomic_DNA"/>
</dbReference>
<name>X0T9R8_9ZZZZ</name>
<evidence type="ECO:0000313" key="1">
    <source>
        <dbReference type="EMBL" id="GAF72825.1"/>
    </source>
</evidence>
<dbReference type="AlphaFoldDB" id="X0T9R8"/>
<accession>X0T9R8</accession>
<sequence>GDTKPVQTTITSSQVWDFDLSSDGSRILIATREGLVSVYDLVDESLVSMARLPEGLEESDCSFVDETTIRCQLDRYFRNNEEAKWRVAEVDIDTGEVSVTGEIELSKKDSWPRVTDTPSSLMILSDCPGENCRLRLHDPRTGAIQEERPLPKWATNAYFLKDGRLFASQRDWPRTLAVGLEDADTGLWIIHEFDESPGARVGQEVLPAQLVIFDLTRDPSGRTTTDPLELFNLETGETRSINPGDSEGGGLGELDGAYWRSIVPVQWEPGVWHLLFTTHKGLVRWDPETDELVTIAGGAG</sequence>
<protein>
    <recommendedName>
        <fullName evidence="2">Anaphase-promoting complex subunit 4 WD40 domain-containing protein</fullName>
    </recommendedName>
</protein>